<gene>
    <name evidence="7" type="primary">cmk2</name>
    <name evidence="6" type="ORF">SJAG_01855</name>
</gene>
<evidence type="ECO:0000256" key="4">
    <source>
        <dbReference type="SAM" id="MobiDB-lite"/>
    </source>
</evidence>
<dbReference type="GO" id="GO:0005524">
    <property type="term" value="F:ATP binding"/>
    <property type="evidence" value="ECO:0007669"/>
    <property type="project" value="UniProtKB-UniRule"/>
</dbReference>
<dbReference type="GO" id="GO:0051285">
    <property type="term" value="C:cell cortex of cell tip"/>
    <property type="evidence" value="ECO:0007669"/>
    <property type="project" value="EnsemblFungi"/>
</dbReference>
<dbReference type="InterPro" id="IPR008271">
    <property type="entry name" value="Ser/Thr_kinase_AS"/>
</dbReference>
<dbReference type="PROSITE" id="PS00108">
    <property type="entry name" value="PROTEIN_KINASE_ST"/>
    <property type="match status" value="1"/>
</dbReference>
<keyword evidence="2 3" id="KW-0067">ATP-binding</keyword>
<dbReference type="InterPro" id="IPR000719">
    <property type="entry name" value="Prot_kinase_dom"/>
</dbReference>
<dbReference type="OMA" id="HTMLCGF"/>
<dbReference type="GO" id="GO:0010972">
    <property type="term" value="P:negative regulation of G2/M transition of mitotic cell cycle"/>
    <property type="evidence" value="ECO:0007669"/>
    <property type="project" value="EnsemblFungi"/>
</dbReference>
<dbReference type="InterPro" id="IPR011009">
    <property type="entry name" value="Kinase-like_dom_sf"/>
</dbReference>
<keyword evidence="6" id="KW-0418">Kinase</keyword>
<dbReference type="PROSITE" id="PS50011">
    <property type="entry name" value="PROTEIN_KINASE_DOM"/>
    <property type="match status" value="1"/>
</dbReference>
<keyword evidence="8" id="KW-1185">Reference proteome</keyword>
<dbReference type="STRING" id="402676.B6JZ32"/>
<feature type="binding site" evidence="3">
    <location>
        <position position="97"/>
    </location>
    <ligand>
        <name>ATP</name>
        <dbReference type="ChEBI" id="CHEBI:30616"/>
    </ligand>
</feature>
<feature type="domain" description="Protein kinase" evidence="5">
    <location>
        <begin position="64"/>
        <end position="350"/>
    </location>
</feature>
<dbReference type="VEuPathDB" id="FungiDB:SJAG_01855"/>
<evidence type="ECO:0000256" key="1">
    <source>
        <dbReference type="ARBA" id="ARBA00022741"/>
    </source>
</evidence>
<dbReference type="GO" id="GO:0000935">
    <property type="term" value="C:division septum"/>
    <property type="evidence" value="ECO:0007669"/>
    <property type="project" value="EnsemblFungi"/>
</dbReference>
<dbReference type="GO" id="GO:0005628">
    <property type="term" value="C:prospore membrane"/>
    <property type="evidence" value="ECO:0007669"/>
    <property type="project" value="EnsemblFungi"/>
</dbReference>
<feature type="compositionally biased region" description="Polar residues" evidence="4">
    <location>
        <begin position="25"/>
        <end position="34"/>
    </location>
</feature>
<evidence type="ECO:0000256" key="2">
    <source>
        <dbReference type="ARBA" id="ARBA00022840"/>
    </source>
</evidence>
<dbReference type="Proteomes" id="UP000001744">
    <property type="component" value="Unassembled WGS sequence"/>
</dbReference>
<organism evidence="6 8">
    <name type="scientific">Schizosaccharomyces japonicus (strain yFS275 / FY16936)</name>
    <name type="common">Fission yeast</name>
    <dbReference type="NCBI Taxonomy" id="402676"/>
    <lineage>
        <taxon>Eukaryota</taxon>
        <taxon>Fungi</taxon>
        <taxon>Dikarya</taxon>
        <taxon>Ascomycota</taxon>
        <taxon>Taphrinomycotina</taxon>
        <taxon>Schizosaccharomycetes</taxon>
        <taxon>Schizosaccharomycetales</taxon>
        <taxon>Schizosaccharomycetaceae</taxon>
        <taxon>Schizosaccharomyces</taxon>
    </lineage>
</organism>
<dbReference type="GO" id="GO:0072324">
    <property type="term" value="C:ascus epiplasm"/>
    <property type="evidence" value="ECO:0007669"/>
    <property type="project" value="EnsemblFungi"/>
</dbReference>
<dbReference type="SUPFAM" id="SSF56112">
    <property type="entry name" value="Protein kinase-like (PK-like)"/>
    <property type="match status" value="1"/>
</dbReference>
<dbReference type="AlphaFoldDB" id="B6JZ32"/>
<dbReference type="HOGENOM" id="CLU_006421_3_2_1"/>
<protein>
    <submittedName>
        <fullName evidence="6">CAMK/CAMK1 protein kinase Cmk2</fullName>
    </submittedName>
</protein>
<dbReference type="GO" id="GO:0007165">
    <property type="term" value="P:signal transduction"/>
    <property type="evidence" value="ECO:0000318"/>
    <property type="project" value="GO_Central"/>
</dbReference>
<dbReference type="PROSITE" id="PS00107">
    <property type="entry name" value="PROTEIN_KINASE_ATP"/>
    <property type="match status" value="1"/>
</dbReference>
<dbReference type="JaponicusDB" id="SJAG_01855">
    <property type="gene designation" value="cmk2"/>
</dbReference>
<evidence type="ECO:0000259" key="5">
    <source>
        <dbReference type="PROSITE" id="PS50011"/>
    </source>
</evidence>
<proteinExistence type="predicted"/>
<dbReference type="SMART" id="SM00220">
    <property type="entry name" value="S_TKc"/>
    <property type="match status" value="1"/>
</dbReference>
<dbReference type="GO" id="GO:0005737">
    <property type="term" value="C:cytoplasm"/>
    <property type="evidence" value="ECO:0000318"/>
    <property type="project" value="GO_Central"/>
</dbReference>
<dbReference type="PANTHER" id="PTHR24347">
    <property type="entry name" value="SERINE/THREONINE-PROTEIN KINASE"/>
    <property type="match status" value="1"/>
</dbReference>
<dbReference type="GO" id="GO:0034599">
    <property type="term" value="P:cellular response to oxidative stress"/>
    <property type="evidence" value="ECO:0007669"/>
    <property type="project" value="EnsemblFungi"/>
</dbReference>
<accession>B6JZ32</accession>
<dbReference type="InterPro" id="IPR017441">
    <property type="entry name" value="Protein_kinase_ATP_BS"/>
</dbReference>
<dbReference type="Gene3D" id="3.30.200.20">
    <property type="entry name" value="Phosphorylase Kinase, domain 1"/>
    <property type="match status" value="1"/>
</dbReference>
<dbReference type="RefSeq" id="XP_002173093.1">
    <property type="nucleotide sequence ID" value="XM_002173057.2"/>
</dbReference>
<feature type="region of interest" description="Disordered" evidence="4">
    <location>
        <begin position="13"/>
        <end position="34"/>
    </location>
</feature>
<dbReference type="FunFam" id="3.30.200.20:FF:000042">
    <property type="entry name" value="Aurora kinase A"/>
    <property type="match status" value="1"/>
</dbReference>
<reference evidence="6 8" key="1">
    <citation type="journal article" date="2011" name="Science">
        <title>Comparative functional genomics of the fission yeasts.</title>
        <authorList>
            <person name="Rhind N."/>
            <person name="Chen Z."/>
            <person name="Yassour M."/>
            <person name="Thompson D.A."/>
            <person name="Haas B.J."/>
            <person name="Habib N."/>
            <person name="Wapinski I."/>
            <person name="Roy S."/>
            <person name="Lin M.F."/>
            <person name="Heiman D.I."/>
            <person name="Young S.K."/>
            <person name="Furuya K."/>
            <person name="Guo Y."/>
            <person name="Pidoux A."/>
            <person name="Chen H.M."/>
            <person name="Robbertse B."/>
            <person name="Goldberg J.M."/>
            <person name="Aoki K."/>
            <person name="Bayne E.H."/>
            <person name="Berlin A.M."/>
            <person name="Desjardins C.A."/>
            <person name="Dobbs E."/>
            <person name="Dukaj L."/>
            <person name="Fan L."/>
            <person name="FitzGerald M.G."/>
            <person name="French C."/>
            <person name="Gujja S."/>
            <person name="Hansen K."/>
            <person name="Keifenheim D."/>
            <person name="Levin J.Z."/>
            <person name="Mosher R.A."/>
            <person name="Mueller C.A."/>
            <person name="Pfiffner J."/>
            <person name="Priest M."/>
            <person name="Russ C."/>
            <person name="Smialowska A."/>
            <person name="Swoboda P."/>
            <person name="Sykes S.M."/>
            <person name="Vaughn M."/>
            <person name="Vengrova S."/>
            <person name="Yoder R."/>
            <person name="Zeng Q."/>
            <person name="Allshire R."/>
            <person name="Baulcombe D."/>
            <person name="Birren B.W."/>
            <person name="Brown W."/>
            <person name="Ekwall K."/>
            <person name="Kellis M."/>
            <person name="Leatherwood J."/>
            <person name="Levin H."/>
            <person name="Margalit H."/>
            <person name="Martienssen R."/>
            <person name="Nieduszynski C.A."/>
            <person name="Spatafora J.W."/>
            <person name="Friedman N."/>
            <person name="Dalgaard J.Z."/>
            <person name="Baumann P."/>
            <person name="Niki H."/>
            <person name="Regev A."/>
            <person name="Nusbaum C."/>
        </authorList>
    </citation>
    <scope>NUCLEOTIDE SEQUENCE [LARGE SCALE GENOMIC DNA]</scope>
    <source>
        <strain evidence="8">yFS275 / FY16936</strain>
    </source>
</reference>
<dbReference type="OrthoDB" id="1738954at2759"/>
<sequence length="519" mass="58142">MSIIDGFKQLLKHSKSSKDRPKGGQESSSKTNSRAVYEEMAIRMVAAEAESRGKIPLYPGLEGFQLLEKLGDGAFSNVYKAICAKTQAKVAIKVIRKYEMTEAQRETVYKEVAIMKRVNHENIVSLQDFVETTDYYHLIMDLVEGGELFHQIVRLTFFSEDLARHIIVQVAEAIRHLHDECGIVHRDIKPENLLFDPIDYVPTENYQPPALEPSKVDEGVFRPGIGGGGIGRIRLADFGFSKVIWNSKTSTPCGTVGYAAPEIVKDELYSKNVDMWALGCVLHTMLCGFPPFFDEDIRVLATKVVNGEFTFLSPWWDDISETAKDLVSNLLTVDPMERYDIHQFLQHPWIKGESKMPQQMLAVPSEYSNFQSLRRRSVPSVQPIVIPNPINSSDELSPTNSERSCRFSRSFESRTPDLSTLHEAMGVAYDIRRMSHAEMSSPVPSISVQEGGDDTPRVTTPIPVRSLTAKFIEKAMLNSPPSTSFELDLTRSPLFGRRTKHTQAAAAAAVPQQTPETLC</sequence>
<evidence type="ECO:0000313" key="7">
    <source>
        <dbReference type="JaponicusDB" id="SJAG_01855"/>
    </source>
</evidence>
<dbReference type="eggNOG" id="KOG0032">
    <property type="taxonomic scope" value="Eukaryota"/>
</dbReference>
<keyword evidence="6" id="KW-0808">Transferase</keyword>
<dbReference type="GeneID" id="7048037"/>
<dbReference type="EMBL" id="KE651168">
    <property type="protein sequence ID" value="EEB06800.1"/>
    <property type="molecule type" value="Genomic_DNA"/>
</dbReference>
<name>B6JZ32_SCHJY</name>
<dbReference type="Pfam" id="PF00069">
    <property type="entry name" value="Pkinase"/>
    <property type="match status" value="1"/>
</dbReference>
<keyword evidence="1 3" id="KW-0547">Nucleotide-binding</keyword>
<evidence type="ECO:0000313" key="6">
    <source>
        <dbReference type="EMBL" id="EEB06800.1"/>
    </source>
</evidence>
<evidence type="ECO:0000256" key="3">
    <source>
        <dbReference type="PROSITE-ProRule" id="PRU10141"/>
    </source>
</evidence>
<evidence type="ECO:0000313" key="8">
    <source>
        <dbReference type="Proteomes" id="UP000001744"/>
    </source>
</evidence>
<dbReference type="GO" id="GO:0004674">
    <property type="term" value="F:protein serine/threonine kinase activity"/>
    <property type="evidence" value="ECO:0000318"/>
    <property type="project" value="GO_Central"/>
</dbReference>
<dbReference type="Gene3D" id="1.10.510.10">
    <property type="entry name" value="Transferase(Phosphotransferase) domain 1"/>
    <property type="match status" value="1"/>
</dbReference>